<keyword evidence="1" id="KW-0560">Oxidoreductase</keyword>
<dbReference type="AlphaFoldDB" id="A0AAU7W5P4"/>
<dbReference type="Pfam" id="PF04030">
    <property type="entry name" value="ALO"/>
    <property type="match status" value="1"/>
</dbReference>
<dbReference type="RefSeq" id="WP_350347498.1">
    <property type="nucleotide sequence ID" value="NZ_CP158374.1"/>
</dbReference>
<dbReference type="Gene3D" id="3.30.70.2520">
    <property type="match status" value="1"/>
</dbReference>
<dbReference type="GO" id="GO:0003885">
    <property type="term" value="F:D-arabinono-1,4-lactone oxidase activity"/>
    <property type="evidence" value="ECO:0007669"/>
    <property type="project" value="InterPro"/>
</dbReference>
<dbReference type="GO" id="GO:0016020">
    <property type="term" value="C:membrane"/>
    <property type="evidence" value="ECO:0007669"/>
    <property type="project" value="InterPro"/>
</dbReference>
<accession>A0AAU7W5P4</accession>
<dbReference type="Gene3D" id="1.10.45.10">
    <property type="entry name" value="Vanillyl-alcohol Oxidase, Chain A, domain 4"/>
    <property type="match status" value="1"/>
</dbReference>
<dbReference type="Pfam" id="PF01565">
    <property type="entry name" value="FAD_binding_4"/>
    <property type="match status" value="1"/>
</dbReference>
<name>A0AAU7W5P4_9MICO</name>
<evidence type="ECO:0000259" key="2">
    <source>
        <dbReference type="PROSITE" id="PS51387"/>
    </source>
</evidence>
<organism evidence="3">
    <name type="scientific">Agromyces sp. G08B096</name>
    <dbReference type="NCBI Taxonomy" id="3156399"/>
    <lineage>
        <taxon>Bacteria</taxon>
        <taxon>Bacillati</taxon>
        <taxon>Actinomycetota</taxon>
        <taxon>Actinomycetes</taxon>
        <taxon>Micrococcales</taxon>
        <taxon>Microbacteriaceae</taxon>
        <taxon>Agromyces</taxon>
    </lineage>
</organism>
<dbReference type="Gene3D" id="3.30.465.10">
    <property type="match status" value="1"/>
</dbReference>
<feature type="domain" description="FAD-binding PCMH-type" evidence="2">
    <location>
        <begin position="19"/>
        <end position="187"/>
    </location>
</feature>
<gene>
    <name evidence="3" type="ORF">ABIQ69_12765</name>
</gene>
<dbReference type="GO" id="GO:0071949">
    <property type="term" value="F:FAD binding"/>
    <property type="evidence" value="ECO:0007669"/>
    <property type="project" value="InterPro"/>
</dbReference>
<evidence type="ECO:0000256" key="1">
    <source>
        <dbReference type="ARBA" id="ARBA00023002"/>
    </source>
</evidence>
<dbReference type="Gene3D" id="3.30.43.10">
    <property type="entry name" value="Uridine Diphospho-n-acetylenolpyruvylglucosamine Reductase, domain 2"/>
    <property type="match status" value="1"/>
</dbReference>
<evidence type="ECO:0000313" key="3">
    <source>
        <dbReference type="EMBL" id="XBX81476.1"/>
    </source>
</evidence>
<dbReference type="InterPro" id="IPR006094">
    <property type="entry name" value="Oxid_FAD_bind_N"/>
</dbReference>
<proteinExistence type="predicted"/>
<dbReference type="InterPro" id="IPR016171">
    <property type="entry name" value="Vanillyl_alc_oxidase_C-sub2"/>
</dbReference>
<dbReference type="InterPro" id="IPR016166">
    <property type="entry name" value="FAD-bd_PCMH"/>
</dbReference>
<dbReference type="PANTHER" id="PTHR43762:SF1">
    <property type="entry name" value="D-ARABINONO-1,4-LACTONE OXIDASE"/>
    <property type="match status" value="1"/>
</dbReference>
<dbReference type="GO" id="GO:0080049">
    <property type="term" value="F:L-gulono-1,4-lactone dehydrogenase activity"/>
    <property type="evidence" value="ECO:0007669"/>
    <property type="project" value="TreeGrafter"/>
</dbReference>
<dbReference type="InterPro" id="IPR007173">
    <property type="entry name" value="ALO_C"/>
</dbReference>
<dbReference type="InterPro" id="IPR016169">
    <property type="entry name" value="FAD-bd_PCMH_sub2"/>
</dbReference>
<dbReference type="PROSITE" id="PS51387">
    <property type="entry name" value="FAD_PCMH"/>
    <property type="match status" value="1"/>
</dbReference>
<dbReference type="InterPro" id="IPR016167">
    <property type="entry name" value="FAD-bd_PCMH_sub1"/>
</dbReference>
<dbReference type="InterPro" id="IPR010031">
    <property type="entry name" value="FAD_lactone_oxidase-like"/>
</dbReference>
<sequence>MTETDATPGVAGRNWAGNLTYGARRLVRPASVDELQEVLAEGGAVRALGSRHSFNDLADTRGTLIETDGLPAELEEIADEAGATVAVRVSGGVRYGALAPLLQQRGLALANLASLPHISVAGAVATGTHGSGDRIGSLASAVRAVELVTAGGDRLVLRRGDPDFAGAVVSLGALGVVVALELDVEPTYDVAQTVFETPRWDAILADLDAVTSLGTSVSVFTTWRSADVADQLWVKQRLAQGAGEPSVAALGATAATVARHPIPGIAADACTPQLGVPGPWFERLPHFRLEFTPSAGEELQSEYLVPRADAVAAIEAVRRLAGPVSELLQVCEIRTVRRDELWLSPAFDADVVGLHFTWVRDEPAVRALLPVLEASLPATARPHWGKVFTLPGDVLRERIPRWDDFGALRARLDPDGRFRNAFLDRLDL</sequence>
<dbReference type="PANTHER" id="PTHR43762">
    <property type="entry name" value="L-GULONOLACTONE OXIDASE"/>
    <property type="match status" value="1"/>
</dbReference>
<protein>
    <submittedName>
        <fullName evidence="3">FAD-binding protein</fullName>
    </submittedName>
</protein>
<reference evidence="3" key="1">
    <citation type="submission" date="2024-05" db="EMBL/GenBank/DDBJ databases">
        <authorList>
            <person name="Yu L."/>
        </authorList>
    </citation>
    <scope>NUCLEOTIDE SEQUENCE</scope>
    <source>
        <strain evidence="3">G08B096</strain>
    </source>
</reference>
<dbReference type="EMBL" id="CP158374">
    <property type="protein sequence ID" value="XBX81476.1"/>
    <property type="molecule type" value="Genomic_DNA"/>
</dbReference>
<dbReference type="InterPro" id="IPR036318">
    <property type="entry name" value="FAD-bd_PCMH-like_sf"/>
</dbReference>
<dbReference type="PIRSF" id="PIRSF000136">
    <property type="entry name" value="LGO_GLO"/>
    <property type="match status" value="1"/>
</dbReference>
<dbReference type="Gene3D" id="3.30.70.2530">
    <property type="match status" value="1"/>
</dbReference>
<dbReference type="SUPFAM" id="SSF56176">
    <property type="entry name" value="FAD-binding/transporter-associated domain-like"/>
    <property type="match status" value="1"/>
</dbReference>